<accession>A0A381V3S2</accession>
<reference evidence="1" key="1">
    <citation type="submission" date="2018-05" db="EMBL/GenBank/DDBJ databases">
        <authorList>
            <person name="Lanie J.A."/>
            <person name="Ng W.-L."/>
            <person name="Kazmierczak K.M."/>
            <person name="Andrzejewski T.M."/>
            <person name="Davidsen T.M."/>
            <person name="Wayne K.J."/>
            <person name="Tettelin H."/>
            <person name="Glass J.I."/>
            <person name="Rusch D."/>
            <person name="Podicherti R."/>
            <person name="Tsui H.-C.T."/>
            <person name="Winkler M.E."/>
        </authorList>
    </citation>
    <scope>NUCLEOTIDE SEQUENCE</scope>
</reference>
<evidence type="ECO:0000313" key="1">
    <source>
        <dbReference type="EMBL" id="SVA34428.1"/>
    </source>
</evidence>
<gene>
    <name evidence="1" type="ORF">METZ01_LOCUS87282</name>
</gene>
<dbReference type="EMBL" id="UINC01007649">
    <property type="protein sequence ID" value="SVA34428.1"/>
    <property type="molecule type" value="Genomic_DNA"/>
</dbReference>
<name>A0A381V3S2_9ZZZZ</name>
<dbReference type="AlphaFoldDB" id="A0A381V3S2"/>
<organism evidence="1">
    <name type="scientific">marine metagenome</name>
    <dbReference type="NCBI Taxonomy" id="408172"/>
    <lineage>
        <taxon>unclassified sequences</taxon>
        <taxon>metagenomes</taxon>
        <taxon>ecological metagenomes</taxon>
    </lineage>
</organism>
<protein>
    <submittedName>
        <fullName evidence="1">Uncharacterized protein</fullName>
    </submittedName>
</protein>
<sequence length="30" mass="3319">MALVKLVKKQITTVVVISDRGINPAQNIIR</sequence>
<proteinExistence type="predicted"/>